<gene>
    <name evidence="4" type="ORF">J2W94_001767</name>
</gene>
<dbReference type="Gene3D" id="1.10.357.10">
    <property type="entry name" value="Tetracycline Repressor, domain 2"/>
    <property type="match status" value="1"/>
</dbReference>
<feature type="DNA-binding region" description="H-T-H motif" evidence="2">
    <location>
        <begin position="39"/>
        <end position="58"/>
    </location>
</feature>
<reference evidence="4 5" key="1">
    <citation type="submission" date="2023-07" db="EMBL/GenBank/DDBJ databases">
        <title>Sorghum-associated microbial communities from plants grown in Nebraska, USA.</title>
        <authorList>
            <person name="Schachtman D."/>
        </authorList>
    </citation>
    <scope>NUCLEOTIDE SEQUENCE [LARGE SCALE GENOMIC DNA]</scope>
    <source>
        <strain evidence="4 5">BE107</strain>
    </source>
</reference>
<dbReference type="Pfam" id="PF00440">
    <property type="entry name" value="TetR_N"/>
    <property type="match status" value="1"/>
</dbReference>
<evidence type="ECO:0000313" key="4">
    <source>
        <dbReference type="EMBL" id="MDR6841482.1"/>
    </source>
</evidence>
<evidence type="ECO:0000259" key="3">
    <source>
        <dbReference type="PROSITE" id="PS50977"/>
    </source>
</evidence>
<dbReference type="InterPro" id="IPR036271">
    <property type="entry name" value="Tet_transcr_reg_TetR-rel_C_sf"/>
</dbReference>
<name>A0ABU1RSB3_9GAMM</name>
<dbReference type="PANTHER" id="PTHR30055:SF224">
    <property type="entry name" value="TRANSCRIPTIONAL REGULATOR TETR FAMILY"/>
    <property type="match status" value="1"/>
</dbReference>
<dbReference type="PROSITE" id="PS01081">
    <property type="entry name" value="HTH_TETR_1"/>
    <property type="match status" value="1"/>
</dbReference>
<comment type="caution">
    <text evidence="4">The sequence shown here is derived from an EMBL/GenBank/DDBJ whole genome shotgun (WGS) entry which is preliminary data.</text>
</comment>
<dbReference type="Pfam" id="PF14246">
    <property type="entry name" value="TetR_C_7"/>
    <property type="match status" value="1"/>
</dbReference>
<accession>A0ABU1RSB3</accession>
<dbReference type="Proteomes" id="UP001254759">
    <property type="component" value="Unassembled WGS sequence"/>
</dbReference>
<proteinExistence type="predicted"/>
<dbReference type="PROSITE" id="PS50977">
    <property type="entry name" value="HTH_TETR_2"/>
    <property type="match status" value="1"/>
</dbReference>
<dbReference type="InterPro" id="IPR050109">
    <property type="entry name" value="HTH-type_TetR-like_transc_reg"/>
</dbReference>
<dbReference type="InterPro" id="IPR001647">
    <property type="entry name" value="HTH_TetR"/>
</dbReference>
<dbReference type="PRINTS" id="PR00455">
    <property type="entry name" value="HTHTETR"/>
</dbReference>
<evidence type="ECO:0000256" key="2">
    <source>
        <dbReference type="PROSITE-ProRule" id="PRU00335"/>
    </source>
</evidence>
<dbReference type="InterPro" id="IPR023772">
    <property type="entry name" value="DNA-bd_HTH_TetR-type_CS"/>
</dbReference>
<dbReference type="PANTHER" id="PTHR30055">
    <property type="entry name" value="HTH-TYPE TRANSCRIPTIONAL REGULATOR RUTR"/>
    <property type="match status" value="1"/>
</dbReference>
<dbReference type="InterPro" id="IPR039536">
    <property type="entry name" value="TetR_C_Proteobacteria"/>
</dbReference>
<evidence type="ECO:0000256" key="1">
    <source>
        <dbReference type="ARBA" id="ARBA00023125"/>
    </source>
</evidence>
<evidence type="ECO:0000313" key="5">
    <source>
        <dbReference type="Proteomes" id="UP001254759"/>
    </source>
</evidence>
<dbReference type="EMBL" id="JAVDTT010000002">
    <property type="protein sequence ID" value="MDR6841482.1"/>
    <property type="molecule type" value="Genomic_DNA"/>
</dbReference>
<dbReference type="Gene3D" id="1.10.10.60">
    <property type="entry name" value="Homeodomain-like"/>
    <property type="match status" value="1"/>
</dbReference>
<feature type="domain" description="HTH tetR-type" evidence="3">
    <location>
        <begin position="16"/>
        <end position="76"/>
    </location>
</feature>
<dbReference type="SUPFAM" id="SSF46689">
    <property type="entry name" value="Homeodomain-like"/>
    <property type="match status" value="1"/>
</dbReference>
<dbReference type="SUPFAM" id="SSF48498">
    <property type="entry name" value="Tetracyclin repressor-like, C-terminal domain"/>
    <property type="match status" value="1"/>
</dbReference>
<sequence length="210" mass="23365">MCPISKSSPAPQRLTDRKRLAILQAAIDEFRGNGFEATSMDRIAATAGVSKRTVYNHFPSKDALFAEILVQLWEKSTALIDLTYRPDRPLREQLLELLRQKLRMLDDANFIDLARVAIAETIHSPERAQSMVARMGGKEEGVTIWIRAALADGRLKPLDPVFAAHQIQGLVKSFAFWPQITLGAPPLSKDMQEQVAASAVDMFLGCYAKD</sequence>
<organism evidence="4 5">
    <name type="scientific">Pseudoxanthomonas sacheonensis</name>
    <dbReference type="NCBI Taxonomy" id="443615"/>
    <lineage>
        <taxon>Bacteria</taxon>
        <taxon>Pseudomonadati</taxon>
        <taxon>Pseudomonadota</taxon>
        <taxon>Gammaproteobacteria</taxon>
        <taxon>Lysobacterales</taxon>
        <taxon>Lysobacteraceae</taxon>
        <taxon>Pseudoxanthomonas</taxon>
    </lineage>
</organism>
<dbReference type="InterPro" id="IPR009057">
    <property type="entry name" value="Homeodomain-like_sf"/>
</dbReference>
<keyword evidence="5" id="KW-1185">Reference proteome</keyword>
<keyword evidence="1 2" id="KW-0238">DNA-binding</keyword>
<protein>
    <submittedName>
        <fullName evidence="4">TetR/AcrR family transcriptional regulator of autoinduction and epiphytic fitness</fullName>
    </submittedName>
</protein>
<dbReference type="RefSeq" id="WP_310092299.1">
    <property type="nucleotide sequence ID" value="NZ_JAVDTT010000002.1"/>
</dbReference>